<feature type="compositionally biased region" description="Basic and acidic residues" evidence="1">
    <location>
        <begin position="112"/>
        <end position="124"/>
    </location>
</feature>
<reference evidence="3" key="1">
    <citation type="journal article" date="2013" name="Nat. Genet.">
        <title>The Capsella rubella genome and the genomic consequences of rapid mating system evolution.</title>
        <authorList>
            <person name="Slotte T."/>
            <person name="Hazzouri K.M."/>
            <person name="Agren J.A."/>
            <person name="Koenig D."/>
            <person name="Maumus F."/>
            <person name="Guo Y.L."/>
            <person name="Steige K."/>
            <person name="Platts A.E."/>
            <person name="Escobar J.S."/>
            <person name="Newman L.K."/>
            <person name="Wang W."/>
            <person name="Mandakova T."/>
            <person name="Vello E."/>
            <person name="Smith L.M."/>
            <person name="Henz S.R."/>
            <person name="Steffen J."/>
            <person name="Takuno S."/>
            <person name="Brandvain Y."/>
            <person name="Coop G."/>
            <person name="Andolfatto P."/>
            <person name="Hu T.T."/>
            <person name="Blanchette M."/>
            <person name="Clark R.M."/>
            <person name="Quesneville H."/>
            <person name="Nordborg M."/>
            <person name="Gaut B.S."/>
            <person name="Lysak M.A."/>
            <person name="Jenkins J."/>
            <person name="Grimwood J."/>
            <person name="Chapman J."/>
            <person name="Prochnik S."/>
            <person name="Shu S."/>
            <person name="Rokhsar D."/>
            <person name="Schmutz J."/>
            <person name="Weigel D."/>
            <person name="Wright S.I."/>
        </authorList>
    </citation>
    <scope>NUCLEOTIDE SEQUENCE [LARGE SCALE GENOMIC DNA]</scope>
    <source>
        <strain evidence="3">cv. Monte Gargano</strain>
    </source>
</reference>
<proteinExistence type="predicted"/>
<name>R0FJX7_9BRAS</name>
<keyword evidence="3" id="KW-1185">Reference proteome</keyword>
<feature type="compositionally biased region" description="Gly residues" evidence="1">
    <location>
        <begin position="58"/>
        <end position="68"/>
    </location>
</feature>
<evidence type="ECO:0000313" key="2">
    <source>
        <dbReference type="EMBL" id="EOA22757.1"/>
    </source>
</evidence>
<dbReference type="AlphaFoldDB" id="R0FJX7"/>
<evidence type="ECO:0000256" key="1">
    <source>
        <dbReference type="SAM" id="MobiDB-lite"/>
    </source>
</evidence>
<organism evidence="2 3">
    <name type="scientific">Capsella rubella</name>
    <dbReference type="NCBI Taxonomy" id="81985"/>
    <lineage>
        <taxon>Eukaryota</taxon>
        <taxon>Viridiplantae</taxon>
        <taxon>Streptophyta</taxon>
        <taxon>Embryophyta</taxon>
        <taxon>Tracheophyta</taxon>
        <taxon>Spermatophyta</taxon>
        <taxon>Magnoliopsida</taxon>
        <taxon>eudicotyledons</taxon>
        <taxon>Gunneridae</taxon>
        <taxon>Pentapetalae</taxon>
        <taxon>rosids</taxon>
        <taxon>malvids</taxon>
        <taxon>Brassicales</taxon>
        <taxon>Brassicaceae</taxon>
        <taxon>Camelineae</taxon>
        <taxon>Capsella</taxon>
    </lineage>
</organism>
<evidence type="ECO:0000313" key="3">
    <source>
        <dbReference type="Proteomes" id="UP000029121"/>
    </source>
</evidence>
<feature type="region of interest" description="Disordered" evidence="1">
    <location>
        <begin position="54"/>
        <end position="124"/>
    </location>
</feature>
<sequence>MEAENQQFLRVRCRLSAHRMNHLINLMNAWSRVCLEYDDGEIVERVYRWVPGSVGVEMDGGGGDGGFDGNNQQGLGGNDQPAVQGSKKGENAVDEDHEAGNDHQSKRKRKTEHQEKKKQKIQEL</sequence>
<dbReference type="EMBL" id="KB870810">
    <property type="protein sequence ID" value="EOA22757.1"/>
    <property type="molecule type" value="Genomic_DNA"/>
</dbReference>
<protein>
    <submittedName>
        <fullName evidence="2">Uncharacterized protein</fullName>
    </submittedName>
</protein>
<accession>R0FJX7</accession>
<gene>
    <name evidence="2" type="ORF">CARUB_v10003469mg</name>
</gene>
<dbReference type="Proteomes" id="UP000029121">
    <property type="component" value="Unassembled WGS sequence"/>
</dbReference>